<dbReference type="PANTHER" id="PTHR11638:SF18">
    <property type="entry name" value="HEAT SHOCK PROTEIN 104"/>
    <property type="match status" value="1"/>
</dbReference>
<dbReference type="Pfam" id="PF10431">
    <property type="entry name" value="ClpB_D2-small"/>
    <property type="match status" value="1"/>
</dbReference>
<keyword evidence="1" id="KW-0547">Nucleotide-binding</keyword>
<dbReference type="Gene3D" id="1.10.8.60">
    <property type="match status" value="1"/>
</dbReference>
<feature type="domain" description="Clp ATPase C-terminal" evidence="3">
    <location>
        <begin position="73"/>
        <end position="162"/>
    </location>
</feature>
<dbReference type="GO" id="GO:0034605">
    <property type="term" value="P:cellular response to heat"/>
    <property type="evidence" value="ECO:0007669"/>
    <property type="project" value="TreeGrafter"/>
</dbReference>
<dbReference type="AlphaFoldDB" id="X0W5D7"/>
<gene>
    <name evidence="4" type="ORF">S01H1_44507</name>
</gene>
<reference evidence="4" key="1">
    <citation type="journal article" date="2014" name="Front. Microbiol.">
        <title>High frequency of phylogenetically diverse reductive dehalogenase-homologous genes in deep subseafloor sedimentary metagenomes.</title>
        <authorList>
            <person name="Kawai M."/>
            <person name="Futagami T."/>
            <person name="Toyoda A."/>
            <person name="Takaki Y."/>
            <person name="Nishi S."/>
            <person name="Hori S."/>
            <person name="Arai W."/>
            <person name="Tsubouchi T."/>
            <person name="Morono Y."/>
            <person name="Uchiyama I."/>
            <person name="Ito T."/>
            <person name="Fujiyama A."/>
            <person name="Inagaki F."/>
            <person name="Takami H."/>
        </authorList>
    </citation>
    <scope>NUCLEOTIDE SEQUENCE</scope>
    <source>
        <strain evidence="4">Expedition CK06-06</strain>
    </source>
</reference>
<dbReference type="FunFam" id="1.10.8.60:FF:000017">
    <property type="entry name" value="ATP-dependent chaperone ClpB"/>
    <property type="match status" value="1"/>
</dbReference>
<evidence type="ECO:0000259" key="3">
    <source>
        <dbReference type="SMART" id="SM01086"/>
    </source>
</evidence>
<dbReference type="SMART" id="SM01086">
    <property type="entry name" value="ClpB_D2-small"/>
    <property type="match status" value="1"/>
</dbReference>
<dbReference type="EMBL" id="BARS01028389">
    <property type="protein sequence ID" value="GAG07921.1"/>
    <property type="molecule type" value="Genomic_DNA"/>
</dbReference>
<protein>
    <recommendedName>
        <fullName evidence="3">Clp ATPase C-terminal domain-containing protein</fullName>
    </recommendedName>
</protein>
<evidence type="ECO:0000256" key="2">
    <source>
        <dbReference type="ARBA" id="ARBA00022840"/>
    </source>
</evidence>
<dbReference type="InterPro" id="IPR027417">
    <property type="entry name" value="P-loop_NTPase"/>
</dbReference>
<proteinExistence type="predicted"/>
<keyword evidence="2" id="KW-0067">ATP-binding</keyword>
<name>X0W5D7_9ZZZZ</name>
<dbReference type="GO" id="GO:0005524">
    <property type="term" value="F:ATP binding"/>
    <property type="evidence" value="ECO:0007669"/>
    <property type="project" value="UniProtKB-KW"/>
</dbReference>
<dbReference type="GO" id="GO:0016887">
    <property type="term" value="F:ATP hydrolysis activity"/>
    <property type="evidence" value="ECO:0007669"/>
    <property type="project" value="InterPro"/>
</dbReference>
<evidence type="ECO:0000313" key="4">
    <source>
        <dbReference type="EMBL" id="GAG07921.1"/>
    </source>
</evidence>
<organism evidence="4">
    <name type="scientific">marine sediment metagenome</name>
    <dbReference type="NCBI Taxonomy" id="412755"/>
    <lineage>
        <taxon>unclassified sequences</taxon>
        <taxon>metagenomes</taxon>
        <taxon>ecological metagenomes</taxon>
    </lineage>
</organism>
<dbReference type="Pfam" id="PF07724">
    <property type="entry name" value="AAA_2"/>
    <property type="match status" value="1"/>
</dbReference>
<evidence type="ECO:0000256" key="1">
    <source>
        <dbReference type="ARBA" id="ARBA00022741"/>
    </source>
</evidence>
<dbReference type="PANTHER" id="PTHR11638">
    <property type="entry name" value="ATP-DEPENDENT CLP PROTEASE"/>
    <property type="match status" value="1"/>
</dbReference>
<dbReference type="InterPro" id="IPR003959">
    <property type="entry name" value="ATPase_AAA_core"/>
</dbReference>
<accession>X0W5D7</accession>
<comment type="caution">
    <text evidence="4">The sequence shown here is derived from an EMBL/GenBank/DDBJ whole genome shotgun (WGS) entry which is preliminary data.</text>
</comment>
<sequence>DNAGRTVDFKNTVIIMTSNIGSELITPPPETPSEEERRQHYENMRAQVTEALSGHFRPELLNRIDEIIVFHSLTAREIREIVDLMVSRVAHAVSERDMKLEVTDAAKELLAREGYDPVYGARPLRRTIQKLVENPMSSAILRGELTEGDTILVDAEDEEIRLRLKVQDAAAAH</sequence>
<feature type="non-terminal residue" evidence="4">
    <location>
        <position position="1"/>
    </location>
</feature>
<dbReference type="InterPro" id="IPR019489">
    <property type="entry name" value="Clp_ATPase_C"/>
</dbReference>
<dbReference type="SUPFAM" id="SSF52540">
    <property type="entry name" value="P-loop containing nucleoside triphosphate hydrolases"/>
    <property type="match status" value="1"/>
</dbReference>
<dbReference type="InterPro" id="IPR050130">
    <property type="entry name" value="ClpA_ClpB"/>
</dbReference>
<dbReference type="GO" id="GO:0005737">
    <property type="term" value="C:cytoplasm"/>
    <property type="evidence" value="ECO:0007669"/>
    <property type="project" value="TreeGrafter"/>
</dbReference>
<dbReference type="Gene3D" id="3.40.50.300">
    <property type="entry name" value="P-loop containing nucleotide triphosphate hydrolases"/>
    <property type="match status" value="1"/>
</dbReference>